<sequence length="259" mass="30827">MAITNLDQFLQDYFLYHRCSILENENGVLRIQLTEEMDRTLMNRPFYWHYIKKIGQQGEPLQLTLITNPKKKKEQGEWIHFGSPRLQQILNHLKANEKFTKLFQKVSANRNTPLYPWLVINMKISYKGKYKKDEVFSIGLQMVNGTMRLKMMEYLQTLSLQISISDYCYTISPLIKLQSGYKRIEAVLNQYIEEQNHKWAEDSIHIMNEEINTLKNFYEGASDEEQQKKMQKEMEEIKVRYQPSITFEVINGGIFYLVE</sequence>
<dbReference type="Pfam" id="PF11079">
    <property type="entry name" value="YqhG"/>
    <property type="match status" value="1"/>
</dbReference>
<dbReference type="InterPro" id="IPR024562">
    <property type="entry name" value="YqhG"/>
</dbReference>
<dbReference type="OrthoDB" id="2433584at2"/>
<evidence type="ECO:0000313" key="2">
    <source>
        <dbReference type="Proteomes" id="UP000269301"/>
    </source>
</evidence>
<proteinExistence type="predicted"/>
<comment type="caution">
    <text evidence="1">The sequence shown here is derived from an EMBL/GenBank/DDBJ whole genome shotgun (WGS) entry which is preliminary data.</text>
</comment>
<keyword evidence="2" id="KW-1185">Reference proteome</keyword>
<dbReference type="RefSeq" id="WP_121202852.1">
    <property type="nucleotide sequence ID" value="NZ_RBZP01000001.1"/>
</dbReference>
<protein>
    <recommendedName>
        <fullName evidence="3">YqhG family protein</fullName>
    </recommendedName>
</protein>
<evidence type="ECO:0000313" key="1">
    <source>
        <dbReference type="EMBL" id="RKQ37777.1"/>
    </source>
</evidence>
<gene>
    <name evidence="1" type="ORF">D8M06_02955</name>
</gene>
<dbReference type="EMBL" id="RBZP01000001">
    <property type="protein sequence ID" value="RKQ37777.1"/>
    <property type="molecule type" value="Genomic_DNA"/>
</dbReference>
<dbReference type="AlphaFoldDB" id="A0A495ACT1"/>
<organism evidence="1 2">
    <name type="scientific">Oceanobacillus halophilus</name>
    <dbReference type="NCBI Taxonomy" id="930130"/>
    <lineage>
        <taxon>Bacteria</taxon>
        <taxon>Bacillati</taxon>
        <taxon>Bacillota</taxon>
        <taxon>Bacilli</taxon>
        <taxon>Bacillales</taxon>
        <taxon>Bacillaceae</taxon>
        <taxon>Oceanobacillus</taxon>
    </lineage>
</organism>
<name>A0A495ACT1_9BACI</name>
<accession>A0A495ACT1</accession>
<reference evidence="1 2" key="1">
    <citation type="journal article" date="2016" name="Int. J. Syst. Evol. Microbiol.">
        <title>Oceanobacillus halophilus sp. nov., a novel moderately halophilic bacterium from a hypersaline lake.</title>
        <authorList>
            <person name="Amoozegar M.A."/>
            <person name="Bagheri M."/>
            <person name="Makhdoumi A."/>
            <person name="Nikou M.M."/>
            <person name="Fazeli S.A.S."/>
            <person name="Schumann P."/>
            <person name="Sproer C."/>
            <person name="Sanchez-Porro C."/>
            <person name="Ventosa A."/>
        </authorList>
    </citation>
    <scope>NUCLEOTIDE SEQUENCE [LARGE SCALE GENOMIC DNA]</scope>
    <source>
        <strain evidence="1 2">DSM 23996</strain>
    </source>
</reference>
<evidence type="ECO:0008006" key="3">
    <source>
        <dbReference type="Google" id="ProtNLM"/>
    </source>
</evidence>
<dbReference type="Proteomes" id="UP000269301">
    <property type="component" value="Unassembled WGS sequence"/>
</dbReference>